<feature type="transmembrane region" description="Helical" evidence="5">
    <location>
        <begin position="183"/>
        <end position="205"/>
    </location>
</feature>
<feature type="transmembrane region" description="Helical" evidence="5">
    <location>
        <begin position="149"/>
        <end position="171"/>
    </location>
</feature>
<proteinExistence type="predicted"/>
<organism evidence="7 8">
    <name type="scientific">Diacronema lutheri</name>
    <name type="common">Unicellular marine alga</name>
    <name type="synonym">Monochrysis lutheri</name>
    <dbReference type="NCBI Taxonomy" id="2081491"/>
    <lineage>
        <taxon>Eukaryota</taxon>
        <taxon>Haptista</taxon>
        <taxon>Haptophyta</taxon>
        <taxon>Pavlovophyceae</taxon>
        <taxon>Pavlovales</taxon>
        <taxon>Pavlovaceae</taxon>
        <taxon>Diacronema</taxon>
    </lineage>
</organism>
<dbReference type="InterPro" id="IPR010658">
    <property type="entry name" value="Nodulin-like"/>
</dbReference>
<dbReference type="Pfam" id="PF06813">
    <property type="entry name" value="Nodulin-like"/>
    <property type="match status" value="1"/>
</dbReference>
<feature type="transmembrane region" description="Helical" evidence="5">
    <location>
        <begin position="82"/>
        <end position="100"/>
    </location>
</feature>
<keyword evidence="2 5" id="KW-0812">Transmembrane</keyword>
<feature type="transmembrane region" description="Helical" evidence="5">
    <location>
        <begin position="415"/>
        <end position="432"/>
    </location>
</feature>
<comment type="subcellular location">
    <subcellularLocation>
        <location evidence="1">Membrane</location>
        <topology evidence="1">Multi-pass membrane protein</topology>
    </subcellularLocation>
</comment>
<evidence type="ECO:0000313" key="7">
    <source>
        <dbReference type="EMBL" id="KAG8460064.1"/>
    </source>
</evidence>
<feature type="transmembrane region" description="Helical" evidence="5">
    <location>
        <begin position="478"/>
        <end position="497"/>
    </location>
</feature>
<feature type="transmembrane region" description="Helical" evidence="5">
    <location>
        <begin position="381"/>
        <end position="403"/>
    </location>
</feature>
<feature type="transmembrane region" description="Helical" evidence="5">
    <location>
        <begin position="262"/>
        <end position="287"/>
    </location>
</feature>
<dbReference type="GO" id="GO:0016020">
    <property type="term" value="C:membrane"/>
    <property type="evidence" value="ECO:0007669"/>
    <property type="project" value="UniProtKB-SubCell"/>
</dbReference>
<feature type="transmembrane region" description="Helical" evidence="5">
    <location>
        <begin position="53"/>
        <end position="73"/>
    </location>
</feature>
<comment type="caution">
    <text evidence="7">The sequence shown here is derived from an EMBL/GenBank/DDBJ whole genome shotgun (WGS) entry which is preliminary data.</text>
</comment>
<evidence type="ECO:0000256" key="3">
    <source>
        <dbReference type="ARBA" id="ARBA00022989"/>
    </source>
</evidence>
<evidence type="ECO:0000256" key="1">
    <source>
        <dbReference type="ARBA" id="ARBA00004141"/>
    </source>
</evidence>
<dbReference type="SUPFAM" id="SSF103473">
    <property type="entry name" value="MFS general substrate transporter"/>
    <property type="match status" value="1"/>
</dbReference>
<dbReference type="PANTHER" id="PTHR21576:SF158">
    <property type="entry name" value="RIBOSOMAL RNA-PROCESSING PROTEIN 12-LIKE CONSERVED DOMAIN-CONTAINING PROTEIN"/>
    <property type="match status" value="1"/>
</dbReference>
<gene>
    <name evidence="7" type="ORF">KFE25_014209</name>
</gene>
<dbReference type="Gene3D" id="1.20.1250.20">
    <property type="entry name" value="MFS general substrate transporter like domains"/>
    <property type="match status" value="2"/>
</dbReference>
<feature type="transmembrane region" description="Helical" evidence="5">
    <location>
        <begin position="12"/>
        <end position="33"/>
    </location>
</feature>
<dbReference type="PROSITE" id="PS51257">
    <property type="entry name" value="PROKAR_LIPOPROTEIN"/>
    <property type="match status" value="1"/>
</dbReference>
<dbReference type="OrthoDB" id="410267at2759"/>
<keyword evidence="4 5" id="KW-0472">Membrane</keyword>
<feature type="transmembrane region" description="Helical" evidence="5">
    <location>
        <begin position="234"/>
        <end position="256"/>
    </location>
</feature>
<evidence type="ECO:0000256" key="5">
    <source>
        <dbReference type="SAM" id="Phobius"/>
    </source>
</evidence>
<keyword evidence="3 5" id="KW-1133">Transmembrane helix</keyword>
<evidence type="ECO:0000259" key="6">
    <source>
        <dbReference type="Pfam" id="PF06813"/>
    </source>
</evidence>
<reference evidence="7" key="1">
    <citation type="submission" date="2021-05" db="EMBL/GenBank/DDBJ databases">
        <title>The genome of the haptophyte Pavlova lutheri (Diacronema luteri, Pavlovales) - a model for lipid biosynthesis in eukaryotic algae.</title>
        <authorList>
            <person name="Hulatt C.J."/>
            <person name="Posewitz M.C."/>
        </authorList>
    </citation>
    <scope>NUCLEOTIDE SEQUENCE</scope>
    <source>
        <strain evidence="7">NIVA-4/92</strain>
    </source>
</reference>
<dbReference type="EMBL" id="JAGTXO010000035">
    <property type="protein sequence ID" value="KAG8460064.1"/>
    <property type="molecule type" value="Genomic_DNA"/>
</dbReference>
<name>A0A8J5X9U8_DIALT</name>
<feature type="transmembrane region" description="Helical" evidence="5">
    <location>
        <begin position="444"/>
        <end position="466"/>
    </location>
</feature>
<dbReference type="Proteomes" id="UP000751190">
    <property type="component" value="Unassembled WGS sequence"/>
</dbReference>
<sequence>MSRGGDDADAERAWRWFLACTLASASCGMSYAFSAFSSALKAEWHLSQPELESISVAGNLAAGLLGGALGMLVDAAVPARSMAGGGALSAIAYAAYWAIAARRVPIGALPPVLALGACVALAACGVSVVMTTVVALLVRTMPSHERGVLIGLMKAYVGIAAGGLAIVFQGATGRTLGGDGVRALDFVLAVALEVALVTLLPACFLPRRPMRALRAVPDALSSARARALLTRRTAIVSCCLGAMLVAMAVGALVAGARRSAGAAFVVFWLAPLLLTQRGALACADGAARAALARPRARCLLTATATAGRPTAPAHGNERNERVALLAPADTDGGARGVHERDHAPSAAVPAPRVVTPCASRACSAAVLEGARVCEMARTRECWAIVFIVSALFGGGMMVSTNLAQLLGARGERARTGGALAIFSIGSALGRALGGLGADALRLRLGLPATACFAVDCALMICAHALLAGGASAPPLLSGVLLAGLSFGATWPHVVLVASECYGTAHLGANYGFFDGLCQACGSLLLAKLLPGHVYARAAAALAPAHGAGGGGEAECVGAPCFGDAHRAIIVLCALGLCASAWLELAQAARARNGQTGLT</sequence>
<evidence type="ECO:0000313" key="8">
    <source>
        <dbReference type="Proteomes" id="UP000751190"/>
    </source>
</evidence>
<dbReference type="InterPro" id="IPR036259">
    <property type="entry name" value="MFS_trans_sf"/>
</dbReference>
<protein>
    <recommendedName>
        <fullName evidence="6">Nodulin-like domain-containing protein</fullName>
    </recommendedName>
</protein>
<dbReference type="OMA" id="SEVAPPW"/>
<evidence type="ECO:0000256" key="4">
    <source>
        <dbReference type="ARBA" id="ARBA00023136"/>
    </source>
</evidence>
<evidence type="ECO:0000256" key="2">
    <source>
        <dbReference type="ARBA" id="ARBA00022692"/>
    </source>
</evidence>
<dbReference type="PANTHER" id="PTHR21576">
    <property type="entry name" value="UNCHARACTERIZED NODULIN-LIKE PROTEIN"/>
    <property type="match status" value="1"/>
</dbReference>
<accession>A0A8J5X9U8</accession>
<feature type="transmembrane region" description="Helical" evidence="5">
    <location>
        <begin position="112"/>
        <end position="137"/>
    </location>
</feature>
<dbReference type="AlphaFoldDB" id="A0A8J5X9U8"/>
<keyword evidence="8" id="KW-1185">Reference proteome</keyword>
<feature type="domain" description="Nodulin-like" evidence="6">
    <location>
        <begin position="14"/>
        <end position="273"/>
    </location>
</feature>